<dbReference type="Pfam" id="PF01556">
    <property type="entry name" value="DnaJ_C"/>
    <property type="match status" value="1"/>
</dbReference>
<keyword evidence="5" id="KW-1185">Reference proteome</keyword>
<keyword evidence="1" id="KW-0143">Chaperone</keyword>
<dbReference type="Proteomes" id="UP000013167">
    <property type="component" value="Unassembled WGS sequence"/>
</dbReference>
<sequence length="313" mass="33814">MTASRHSEQPGSDLYRVLGLDPDASSDEIARAYRRLARHYHPDVDTTPGAASRFAEVTRAYRVLADPKARARYDAGRIPRRAGPPSDAGYSRGSCPPWPATRVRPDRIPHDAFWLAAAGLTPPFHLNADLPVRSPRDDETELELTLQESYQGTTRTVTVTSQDSSESIHVVVPPGTIDGDRIEVPTISPRGGGNTPPVVLRVRLVPPEGYRLDGRDLHVQLTLSPWEAALGATITLDTPAGPVSIDVPPGTCSGRVLTVPAHGIPNPNGPFGNLHAHTHILVPTRLTPAERDLFKRLAATSNFNPRTPTTPGP</sequence>
<dbReference type="eggNOG" id="COG0484">
    <property type="taxonomic scope" value="Bacteria"/>
</dbReference>
<accession>N0E554</accession>
<dbReference type="PRINTS" id="PR00625">
    <property type="entry name" value="JDOMAIN"/>
</dbReference>
<dbReference type="InterPro" id="IPR001623">
    <property type="entry name" value="DnaJ_domain"/>
</dbReference>
<dbReference type="Pfam" id="PF00226">
    <property type="entry name" value="DnaJ"/>
    <property type="match status" value="1"/>
</dbReference>
<dbReference type="PROSITE" id="PS50076">
    <property type="entry name" value="DNAJ_2"/>
    <property type="match status" value="1"/>
</dbReference>
<gene>
    <name evidence="4" type="ORF">BN10_800024</name>
</gene>
<dbReference type="STRING" id="1193181.BN10_800024"/>
<comment type="caution">
    <text evidence="4">The sequence shown here is derived from an EMBL/GenBank/DDBJ whole genome shotgun (WGS) entry which is preliminary data.</text>
</comment>
<dbReference type="CDD" id="cd10747">
    <property type="entry name" value="DnaJ_C"/>
    <property type="match status" value="1"/>
</dbReference>
<dbReference type="AlphaFoldDB" id="N0E554"/>
<dbReference type="HOGENOM" id="CLU_017633_0_0_11"/>
<dbReference type="Gene3D" id="2.60.260.20">
    <property type="entry name" value="Urease metallochaperone UreE, N-terminal domain"/>
    <property type="match status" value="2"/>
</dbReference>
<dbReference type="PANTHER" id="PTHR43096:SF52">
    <property type="entry name" value="DNAJ HOMOLOG 1, MITOCHONDRIAL-RELATED"/>
    <property type="match status" value="1"/>
</dbReference>
<dbReference type="GO" id="GO:0005737">
    <property type="term" value="C:cytoplasm"/>
    <property type="evidence" value="ECO:0007669"/>
    <property type="project" value="TreeGrafter"/>
</dbReference>
<protein>
    <submittedName>
        <fullName evidence="4">DnaJ domain protein</fullName>
    </submittedName>
</protein>
<dbReference type="Gene3D" id="1.10.287.110">
    <property type="entry name" value="DnaJ domain"/>
    <property type="match status" value="1"/>
</dbReference>
<dbReference type="EMBL" id="CAIZ01000153">
    <property type="protein sequence ID" value="CCH71120.1"/>
    <property type="molecule type" value="Genomic_DNA"/>
</dbReference>
<reference evidence="4 5" key="1">
    <citation type="journal article" date="2013" name="ISME J.">
        <title>A metabolic model for members of the genus Tetrasphaera involved in enhanced biological phosphorus removal.</title>
        <authorList>
            <person name="Kristiansen R."/>
            <person name="Nguyen H.T.T."/>
            <person name="Saunders A.M."/>
            <person name="Nielsen J.L."/>
            <person name="Wimmer R."/>
            <person name="Le V.Q."/>
            <person name="McIlroy S.J."/>
            <person name="Petrovski S."/>
            <person name="Seviour R.J."/>
            <person name="Calteau A."/>
            <person name="Nielsen K.L."/>
            <person name="Nielsen P.H."/>
        </authorList>
    </citation>
    <scope>NUCLEOTIDE SEQUENCE [LARGE SCALE GENOMIC DNA]</scope>
    <source>
        <strain evidence="4 5">Lp2</strain>
    </source>
</reference>
<dbReference type="SUPFAM" id="SSF46565">
    <property type="entry name" value="Chaperone J-domain"/>
    <property type="match status" value="1"/>
</dbReference>
<dbReference type="InterPro" id="IPR008971">
    <property type="entry name" value="HSP40/DnaJ_pept-bd"/>
</dbReference>
<name>N0E554_9MICO</name>
<evidence type="ECO:0000256" key="1">
    <source>
        <dbReference type="ARBA" id="ARBA00023186"/>
    </source>
</evidence>
<proteinExistence type="predicted"/>
<evidence type="ECO:0000259" key="3">
    <source>
        <dbReference type="PROSITE" id="PS50076"/>
    </source>
</evidence>
<dbReference type="CDD" id="cd06257">
    <property type="entry name" value="DnaJ"/>
    <property type="match status" value="1"/>
</dbReference>
<dbReference type="GO" id="GO:0051082">
    <property type="term" value="F:unfolded protein binding"/>
    <property type="evidence" value="ECO:0007669"/>
    <property type="project" value="InterPro"/>
</dbReference>
<feature type="region of interest" description="Disordered" evidence="2">
    <location>
        <begin position="174"/>
        <end position="193"/>
    </location>
</feature>
<evidence type="ECO:0000313" key="4">
    <source>
        <dbReference type="EMBL" id="CCH71120.1"/>
    </source>
</evidence>
<dbReference type="PANTHER" id="PTHR43096">
    <property type="entry name" value="DNAJ HOMOLOG 1, MITOCHONDRIAL-RELATED"/>
    <property type="match status" value="1"/>
</dbReference>
<organism evidence="4 5">
    <name type="scientific">Phycicoccus elongatus Lp2</name>
    <dbReference type="NCBI Taxonomy" id="1193181"/>
    <lineage>
        <taxon>Bacteria</taxon>
        <taxon>Bacillati</taxon>
        <taxon>Actinomycetota</taxon>
        <taxon>Actinomycetes</taxon>
        <taxon>Micrococcales</taxon>
        <taxon>Intrasporangiaceae</taxon>
        <taxon>Phycicoccus</taxon>
    </lineage>
</organism>
<dbReference type="RefSeq" id="WP_010850952.1">
    <property type="nucleotide sequence ID" value="NZ_HF570956.1"/>
</dbReference>
<dbReference type="SMART" id="SM00271">
    <property type="entry name" value="DnaJ"/>
    <property type="match status" value="1"/>
</dbReference>
<dbReference type="InterPro" id="IPR002939">
    <property type="entry name" value="DnaJ_C"/>
</dbReference>
<feature type="domain" description="J" evidence="3">
    <location>
        <begin position="13"/>
        <end position="77"/>
    </location>
</feature>
<dbReference type="InterPro" id="IPR036869">
    <property type="entry name" value="J_dom_sf"/>
</dbReference>
<dbReference type="SUPFAM" id="SSF49493">
    <property type="entry name" value="HSP40/DnaJ peptide-binding domain"/>
    <property type="match status" value="2"/>
</dbReference>
<evidence type="ECO:0000256" key="2">
    <source>
        <dbReference type="SAM" id="MobiDB-lite"/>
    </source>
</evidence>
<dbReference type="GO" id="GO:0042026">
    <property type="term" value="P:protein refolding"/>
    <property type="evidence" value="ECO:0007669"/>
    <property type="project" value="TreeGrafter"/>
</dbReference>
<evidence type="ECO:0000313" key="5">
    <source>
        <dbReference type="Proteomes" id="UP000013167"/>
    </source>
</evidence>